<dbReference type="SUPFAM" id="SSF58104">
    <property type="entry name" value="Methyl-accepting chemotaxis protein (MCP) signaling domain"/>
    <property type="match status" value="1"/>
</dbReference>
<feature type="domain" description="Methyl-accepting transducer" evidence="5">
    <location>
        <begin position="275"/>
        <end position="511"/>
    </location>
</feature>
<keyword evidence="4" id="KW-0812">Transmembrane</keyword>
<dbReference type="CDD" id="cd11386">
    <property type="entry name" value="MCP_signal"/>
    <property type="match status" value="1"/>
</dbReference>
<dbReference type="Gene3D" id="1.10.287.950">
    <property type="entry name" value="Methyl-accepting chemotaxis protein"/>
    <property type="match status" value="1"/>
</dbReference>
<dbReference type="GO" id="GO:0016020">
    <property type="term" value="C:membrane"/>
    <property type="evidence" value="ECO:0007669"/>
    <property type="project" value="UniProtKB-SubCell"/>
</dbReference>
<evidence type="ECO:0000259" key="5">
    <source>
        <dbReference type="PROSITE" id="PS50111"/>
    </source>
</evidence>
<dbReference type="EMBL" id="JACNEP010000006">
    <property type="protein sequence ID" value="MBC3766088.1"/>
    <property type="molecule type" value="Genomic_DNA"/>
</dbReference>
<keyword evidence="7" id="KW-1185">Reference proteome</keyword>
<dbReference type="GO" id="GO:0006935">
    <property type="term" value="P:chemotaxis"/>
    <property type="evidence" value="ECO:0007669"/>
    <property type="project" value="UniProtKB-ARBA"/>
</dbReference>
<evidence type="ECO:0000256" key="1">
    <source>
        <dbReference type="ARBA" id="ARBA00004370"/>
    </source>
</evidence>
<dbReference type="PROSITE" id="PS50111">
    <property type="entry name" value="CHEMOTAXIS_TRANSDUC_2"/>
    <property type="match status" value="1"/>
</dbReference>
<dbReference type="SMART" id="SM00283">
    <property type="entry name" value="MA"/>
    <property type="match status" value="1"/>
</dbReference>
<evidence type="ECO:0000256" key="2">
    <source>
        <dbReference type="ARBA" id="ARBA00023224"/>
    </source>
</evidence>
<proteinExistence type="predicted"/>
<dbReference type="Pfam" id="PF00015">
    <property type="entry name" value="MCPsignal"/>
    <property type="match status" value="1"/>
</dbReference>
<evidence type="ECO:0000313" key="6">
    <source>
        <dbReference type="EMBL" id="MBC3766088.1"/>
    </source>
</evidence>
<accession>A0A8J6M2A2</accession>
<protein>
    <submittedName>
        <fullName evidence="6">Methyl-accepting chemotaxis protein</fullName>
    </submittedName>
</protein>
<evidence type="ECO:0000256" key="4">
    <source>
        <dbReference type="SAM" id="Phobius"/>
    </source>
</evidence>
<reference evidence="6" key="2">
    <citation type="submission" date="2020-08" db="EMBL/GenBank/DDBJ databases">
        <authorList>
            <person name="Lai Q."/>
        </authorList>
    </citation>
    <scope>NUCLEOTIDE SEQUENCE</scope>
    <source>
        <strain evidence="6">S27-2</strain>
    </source>
</reference>
<comment type="subcellular location">
    <subcellularLocation>
        <location evidence="1">Membrane</location>
    </subcellularLocation>
</comment>
<organism evidence="6 7">
    <name type="scientific">Neptunicella marina</name>
    <dbReference type="NCBI Taxonomy" id="2125989"/>
    <lineage>
        <taxon>Bacteria</taxon>
        <taxon>Pseudomonadati</taxon>
        <taxon>Pseudomonadota</taxon>
        <taxon>Gammaproteobacteria</taxon>
        <taxon>Alteromonadales</taxon>
        <taxon>Alteromonadaceae</taxon>
        <taxon>Neptunicella</taxon>
    </lineage>
</organism>
<dbReference type="PANTHER" id="PTHR32089">
    <property type="entry name" value="METHYL-ACCEPTING CHEMOTAXIS PROTEIN MCPB"/>
    <property type="match status" value="1"/>
</dbReference>
<gene>
    <name evidence="6" type="ORF">H8B19_09365</name>
</gene>
<comment type="caution">
    <text evidence="6">The sequence shown here is derived from an EMBL/GenBank/DDBJ whole genome shotgun (WGS) entry which is preliminary data.</text>
</comment>
<keyword evidence="4" id="KW-0472">Membrane</keyword>
<dbReference type="GO" id="GO:0007165">
    <property type="term" value="P:signal transduction"/>
    <property type="evidence" value="ECO:0007669"/>
    <property type="project" value="UniProtKB-KW"/>
</dbReference>
<reference evidence="6" key="1">
    <citation type="journal article" date="2018" name="Int. J. Syst. Evol. Microbiol.">
        <title>Neptunicella marina gen. nov., sp. nov., isolated from surface seawater.</title>
        <authorList>
            <person name="Liu X."/>
            <person name="Lai Q."/>
            <person name="Du Y."/>
            <person name="Zhang X."/>
            <person name="Liu Z."/>
            <person name="Sun F."/>
            <person name="Shao Z."/>
        </authorList>
    </citation>
    <scope>NUCLEOTIDE SEQUENCE</scope>
    <source>
        <strain evidence="6">S27-2</strain>
    </source>
</reference>
<evidence type="ECO:0000256" key="3">
    <source>
        <dbReference type="PROSITE-ProRule" id="PRU00284"/>
    </source>
</evidence>
<sequence length="547" mass="59809">MSHYLSKLTIKSRLSLGFGVILGLLVLLTSQGIQKVNFIDDTLSEITDINSVKQRYAINFRGSVHDRAIAIRDIAIARNDREIDAFVDEIRKLESFYINSEKRMNDMLNSEVKFTPTERSIIKHIEGIQAKTLPLIEDIIKNKKAGMDVTSKVLDEARPAFIEWLNTINEFIDYQEEQNQTATPKAREVAGGFENLMLILSAVAIAISLLIGFLIERNLRLSIGGEPYEAQDAIRTLAKGDLTECMRSDVPNSIMDSLSGLNEKLTSIVSNIVNASNIVAVQVNEVTDGSSLVLGAAERQAQLTSETVTELGAMRSSIDQVSQIAVATEHNSSLTVEYTEQGRLVVNAVVDEMEKISETVNDTVTQIRLLEEKTKQIGGIANVISGISEQTNLLALNAAIEAARAGDSGRGFAVVADEVRQLAQRTGKATSEIELMINEVQVQTAASVIAMETTQPQVENGKAQTLKATGLLQNIEQQATDSLNRVRQVAQAATAQVELVGNVSEAMEKIAVMSGDAISSMENNTIATQKLSKLSLELRREIEFFKV</sequence>
<dbReference type="PANTHER" id="PTHR32089:SF112">
    <property type="entry name" value="LYSOZYME-LIKE PROTEIN-RELATED"/>
    <property type="match status" value="1"/>
</dbReference>
<keyword evidence="2 3" id="KW-0807">Transducer</keyword>
<name>A0A8J6M2A2_9ALTE</name>
<dbReference type="RefSeq" id="WP_186506561.1">
    <property type="nucleotide sequence ID" value="NZ_JACNEP010000006.1"/>
</dbReference>
<dbReference type="InterPro" id="IPR004089">
    <property type="entry name" value="MCPsignal_dom"/>
</dbReference>
<evidence type="ECO:0000313" key="7">
    <source>
        <dbReference type="Proteomes" id="UP000601768"/>
    </source>
</evidence>
<dbReference type="Proteomes" id="UP000601768">
    <property type="component" value="Unassembled WGS sequence"/>
</dbReference>
<keyword evidence="4" id="KW-1133">Transmembrane helix</keyword>
<dbReference type="AlphaFoldDB" id="A0A8J6M2A2"/>
<feature type="transmembrane region" description="Helical" evidence="4">
    <location>
        <begin position="196"/>
        <end position="215"/>
    </location>
</feature>